<feature type="compositionally biased region" description="Polar residues" evidence="2">
    <location>
        <begin position="385"/>
        <end position="394"/>
    </location>
</feature>
<feature type="compositionally biased region" description="Polar residues" evidence="2">
    <location>
        <begin position="504"/>
        <end position="514"/>
    </location>
</feature>
<feature type="compositionally biased region" description="Low complexity" evidence="2">
    <location>
        <begin position="14"/>
        <end position="27"/>
    </location>
</feature>
<evidence type="ECO:0008006" key="5">
    <source>
        <dbReference type="Google" id="ProtNLM"/>
    </source>
</evidence>
<dbReference type="AlphaFoldDB" id="A0A2R5GVC2"/>
<feature type="region of interest" description="Disordered" evidence="2">
    <location>
        <begin position="1"/>
        <end position="106"/>
    </location>
</feature>
<proteinExistence type="predicted"/>
<name>A0A2R5GVC2_9STRA</name>
<keyword evidence="1" id="KW-0175">Coiled coil</keyword>
<dbReference type="Proteomes" id="UP000241890">
    <property type="component" value="Unassembled WGS sequence"/>
</dbReference>
<feature type="compositionally biased region" description="Low complexity" evidence="2">
    <location>
        <begin position="753"/>
        <end position="775"/>
    </location>
</feature>
<feature type="compositionally biased region" description="Polar residues" evidence="2">
    <location>
        <begin position="288"/>
        <end position="297"/>
    </location>
</feature>
<feature type="region of interest" description="Disordered" evidence="2">
    <location>
        <begin position="729"/>
        <end position="788"/>
    </location>
</feature>
<dbReference type="EMBL" id="BEYU01000217">
    <property type="protein sequence ID" value="GBG34796.1"/>
    <property type="molecule type" value="Genomic_DNA"/>
</dbReference>
<feature type="coiled-coil region" evidence="1">
    <location>
        <begin position="672"/>
        <end position="720"/>
    </location>
</feature>
<feature type="compositionally biased region" description="Acidic residues" evidence="2">
    <location>
        <begin position="96"/>
        <end position="106"/>
    </location>
</feature>
<feature type="compositionally biased region" description="Polar residues" evidence="2">
    <location>
        <begin position="585"/>
        <end position="594"/>
    </location>
</feature>
<reference evidence="3 4" key="1">
    <citation type="submission" date="2017-12" db="EMBL/GenBank/DDBJ databases">
        <title>Sequencing, de novo assembly and annotation of complete genome of a new Thraustochytrid species, strain FCC1311.</title>
        <authorList>
            <person name="Sedici K."/>
            <person name="Godart F."/>
            <person name="Aiese Cigliano R."/>
            <person name="Sanseverino W."/>
            <person name="Barakat M."/>
            <person name="Ortet P."/>
            <person name="Marechal E."/>
            <person name="Cagnac O."/>
            <person name="Amato A."/>
        </authorList>
    </citation>
    <scope>NUCLEOTIDE SEQUENCE [LARGE SCALE GENOMIC DNA]</scope>
</reference>
<organism evidence="3 4">
    <name type="scientific">Hondaea fermentalgiana</name>
    <dbReference type="NCBI Taxonomy" id="2315210"/>
    <lineage>
        <taxon>Eukaryota</taxon>
        <taxon>Sar</taxon>
        <taxon>Stramenopiles</taxon>
        <taxon>Bigyra</taxon>
        <taxon>Labyrinthulomycetes</taxon>
        <taxon>Thraustochytrida</taxon>
        <taxon>Thraustochytriidae</taxon>
        <taxon>Hondaea</taxon>
    </lineage>
</organism>
<gene>
    <name evidence="3" type="ORF">FCC1311_110182</name>
</gene>
<sequence length="788" mass="85855">MSVLHGGAPSELWSSPARSAPRARPSRNGGGNGRGQARDDDDDGDVGGGEGQQRDPSVRDWDDDVPNDEGRGNLNHATRKWTMAGRGGVRKSKEEDGIEDEMADEDDDDVLVLAAAASAGPRAPAAAATEVSEGLVMSDMLKIKTVSKDGLFGWAAITVELWRDRFHNTILVSKGLVLPRPSSAKTLDPDAQPETLLDDPEGKWSLRIDEIKDVQSFGGSACRFDLVFHAVDGRTAAFLAATPDTCQRWVTQLRALIHQHQYEKQQREHEAQSHQAESDFQNRDDRVQPTSSQSPIGQQLVGPQGEVDAFEEKSNAHTDTFPASAPDETYDTARPPRHPMGASASVIGLDNTWADESTIDGSILHAEIETTTAHALEREARESSPRQSPNSPGSVNDRANDFSPRQHETSAFVTDQDQDRTLTDVTFLDQEYRDPAQKINEPPRRKKRSTSRTGRTKVSTGLNASAPSLATRRRAKSATSRKPRHVAVDLNSSLHRPTRASIGQRHSGTVSQASPLHRRRRQDVASPKRSLRKRLNTTTDTMRTSRSRSVPRNASKLKTRSKSARPSATRKSPKTTAAVKPSITKDVSASTTVIPTAPLGHAPSRHRAAATASGASAAPAGTAKSPKKHKVTKREHALRERCKAQELELARLRYQLQTLVDGAAPPEPTRQLQDLQAQVESLRAERDAFERLYLQRGAKLEELQVQSELLMSKLEQYQRGAMTSEAAAANTGVGSGGGSSNKGPTATKRSKISASSKLGSKKTLASKAKKTTMTSRGLRRRNEPQWGH</sequence>
<feature type="compositionally biased region" description="Low complexity" evidence="2">
    <location>
        <begin position="451"/>
        <end position="461"/>
    </location>
</feature>
<feature type="compositionally biased region" description="Basic residues" evidence="2">
    <location>
        <begin position="471"/>
        <end position="485"/>
    </location>
</feature>
<protein>
    <recommendedName>
        <fullName evidence="5">PH domain-containing protein</fullName>
    </recommendedName>
</protein>
<feature type="compositionally biased region" description="Low complexity" evidence="2">
    <location>
        <begin position="537"/>
        <end position="548"/>
    </location>
</feature>
<evidence type="ECO:0000313" key="3">
    <source>
        <dbReference type="EMBL" id="GBG34796.1"/>
    </source>
</evidence>
<evidence type="ECO:0000256" key="2">
    <source>
        <dbReference type="SAM" id="MobiDB-lite"/>
    </source>
</evidence>
<comment type="caution">
    <text evidence="3">The sequence shown here is derived from an EMBL/GenBank/DDBJ whole genome shotgun (WGS) entry which is preliminary data.</text>
</comment>
<dbReference type="InParanoid" id="A0A2R5GVC2"/>
<feature type="compositionally biased region" description="Basic and acidic residues" evidence="2">
    <location>
        <begin position="398"/>
        <end position="408"/>
    </location>
</feature>
<evidence type="ECO:0000256" key="1">
    <source>
        <dbReference type="SAM" id="Coils"/>
    </source>
</evidence>
<feature type="compositionally biased region" description="Low complexity" evidence="2">
    <location>
        <begin position="609"/>
        <end position="624"/>
    </location>
</feature>
<keyword evidence="4" id="KW-1185">Reference proteome</keyword>
<accession>A0A2R5GVC2</accession>
<evidence type="ECO:0000313" key="4">
    <source>
        <dbReference type="Proteomes" id="UP000241890"/>
    </source>
</evidence>
<feature type="region of interest" description="Disordered" evidence="2">
    <location>
        <begin position="261"/>
        <end position="341"/>
    </location>
</feature>
<feature type="compositionally biased region" description="Basic and acidic residues" evidence="2">
    <location>
        <begin position="261"/>
        <end position="287"/>
    </location>
</feature>
<feature type="region of interest" description="Disordered" evidence="2">
    <location>
        <begin position="376"/>
        <end position="637"/>
    </location>
</feature>